<dbReference type="Proteomes" id="UP000053927">
    <property type="component" value="Unassembled WGS sequence"/>
</dbReference>
<gene>
    <name evidence="3" type="ORF">STEHIDRAFT_150619</name>
</gene>
<dbReference type="OrthoDB" id="10264848at2759"/>
<evidence type="ECO:0000259" key="2">
    <source>
        <dbReference type="PROSITE" id="PS51205"/>
    </source>
</evidence>
<dbReference type="Pfam" id="PF02204">
    <property type="entry name" value="VPS9"/>
    <property type="match status" value="1"/>
</dbReference>
<evidence type="ECO:0000313" key="3">
    <source>
        <dbReference type="EMBL" id="EIM80435.1"/>
    </source>
</evidence>
<dbReference type="SUPFAM" id="SSF109993">
    <property type="entry name" value="VPS9 domain"/>
    <property type="match status" value="1"/>
</dbReference>
<feature type="region of interest" description="Disordered" evidence="1">
    <location>
        <begin position="1009"/>
        <end position="1028"/>
    </location>
</feature>
<dbReference type="GO" id="GO:0016192">
    <property type="term" value="P:vesicle-mediated transport"/>
    <property type="evidence" value="ECO:0007669"/>
    <property type="project" value="InterPro"/>
</dbReference>
<feature type="compositionally biased region" description="Polar residues" evidence="1">
    <location>
        <begin position="289"/>
        <end position="299"/>
    </location>
</feature>
<sequence length="1070" mass="114549">MSGTKRDSLFPAGSIGRSQGPQFQRSASPTPSLTREPLTAHPLLSPTPSTSQVNTVPATTSETTHLSATPRYVPYTPRHRTAAATTGTTLQSSQPVAPQQQGGGATNKLQLMNLKASAQSIGLDTGSIGWEMLEKLVGEHDHTPEWNDIWSALTTGKGTLLLPLEQATHGNITPDFMKDHIVLCDGDSRDNASIVTLSGLRGTLTDTTLILRSSIQPGSSIFESLLTPTNRASALASLPPLPLVSSSPLSQTYPTFALESHTFTLSLPPHAASKPPLPPRPSQRPGTSPAGSRLSSSFASLFGKPSPSTTTSPLPSVTQPEAEHAVEVSAFSIDRRIIRKDVNKTVNKAIKAELKEALSMSGVPSWAIDHVHEFTAGLYPFVKGPQHGKGSFTTNGGSPTTPSYVIDPPKETSEELSQQFQDLYSGLEEEMRTVKSPITAKPRTSTFSDAEAEKEKEKDSVRHTAEDDRAKEILEAIERVVCSLFYDRLYLQPSSDDASHDKALSGRITALNKLDLGLEHLGVDVGKSGPDVDILLASCGETLSQLDQSACRCPADKAAILVAAHKILVDGLSRLPPIRLKSEAELENQSTPGTTTAGTPPPKEEDDTRPEKPTIEMPTETSVFLTPDGETPPPIVVSPDTDLPFELPSVTPLSDVPTDPLTPPPRVSSLPPPRATSPRLVVSPPPTPTPVSGDLILPLMIYAVVRANPQHLVSHLLFTQRFRNQSFGGEESYCLVNLMAVADFLENVDLKALGLGDSEKNVTSTANLTPIPVAQAALSPHSPTLPQGVPSRLRGRVEQQVDAIAGSANKVISGVVDSSFGVLRSFLPGTPDGQQQQNLDSDAASWNAVRPAFGLLRRESGFSIASLAASLPGRERAKSTTSAVGMPVEEGGQMMIEVSSRPGSIRSAYVSDEGESEEGSEEEEEDGEEEEEDEEDEVAGGHDTRSIRSFESMMAKSGKRRRHAKKRKTLSDRLASMPGLSKFATQPAVGSPPPSRRSSLLPVPNAVANRFDTPDSSRVASPTPMRIAPPHKRFMECSVDDLRVSEVGDLLMEYRRLAEGLKAIGGFDET</sequence>
<feature type="region of interest" description="Disordered" evidence="1">
    <location>
        <begin position="267"/>
        <end position="321"/>
    </location>
</feature>
<feature type="compositionally biased region" description="Basic and acidic residues" evidence="1">
    <location>
        <begin position="451"/>
        <end position="464"/>
    </location>
</feature>
<dbReference type="GO" id="GO:0030139">
    <property type="term" value="C:endocytic vesicle"/>
    <property type="evidence" value="ECO:0007669"/>
    <property type="project" value="TreeGrafter"/>
</dbReference>
<reference evidence="4" key="1">
    <citation type="journal article" date="2012" name="Science">
        <title>The Paleozoic origin of enzymatic lignin decomposition reconstructed from 31 fungal genomes.</title>
        <authorList>
            <person name="Floudas D."/>
            <person name="Binder M."/>
            <person name="Riley R."/>
            <person name="Barry K."/>
            <person name="Blanchette R.A."/>
            <person name="Henrissat B."/>
            <person name="Martinez A.T."/>
            <person name="Otillar R."/>
            <person name="Spatafora J.W."/>
            <person name="Yadav J.S."/>
            <person name="Aerts A."/>
            <person name="Benoit I."/>
            <person name="Boyd A."/>
            <person name="Carlson A."/>
            <person name="Copeland A."/>
            <person name="Coutinho P.M."/>
            <person name="de Vries R.P."/>
            <person name="Ferreira P."/>
            <person name="Findley K."/>
            <person name="Foster B."/>
            <person name="Gaskell J."/>
            <person name="Glotzer D."/>
            <person name="Gorecki P."/>
            <person name="Heitman J."/>
            <person name="Hesse C."/>
            <person name="Hori C."/>
            <person name="Igarashi K."/>
            <person name="Jurgens J.A."/>
            <person name="Kallen N."/>
            <person name="Kersten P."/>
            <person name="Kohler A."/>
            <person name="Kuees U."/>
            <person name="Kumar T.K.A."/>
            <person name="Kuo A."/>
            <person name="LaButti K."/>
            <person name="Larrondo L.F."/>
            <person name="Lindquist E."/>
            <person name="Ling A."/>
            <person name="Lombard V."/>
            <person name="Lucas S."/>
            <person name="Lundell T."/>
            <person name="Martin R."/>
            <person name="McLaughlin D.J."/>
            <person name="Morgenstern I."/>
            <person name="Morin E."/>
            <person name="Murat C."/>
            <person name="Nagy L.G."/>
            <person name="Nolan M."/>
            <person name="Ohm R.A."/>
            <person name="Patyshakuliyeva A."/>
            <person name="Rokas A."/>
            <person name="Ruiz-Duenas F.J."/>
            <person name="Sabat G."/>
            <person name="Salamov A."/>
            <person name="Samejima M."/>
            <person name="Schmutz J."/>
            <person name="Slot J.C."/>
            <person name="St John F."/>
            <person name="Stenlid J."/>
            <person name="Sun H."/>
            <person name="Sun S."/>
            <person name="Syed K."/>
            <person name="Tsang A."/>
            <person name="Wiebenga A."/>
            <person name="Young D."/>
            <person name="Pisabarro A."/>
            <person name="Eastwood D.C."/>
            <person name="Martin F."/>
            <person name="Cullen D."/>
            <person name="Grigoriev I.V."/>
            <person name="Hibbett D.S."/>
        </authorList>
    </citation>
    <scope>NUCLEOTIDE SEQUENCE [LARGE SCALE GENOMIC DNA]</scope>
    <source>
        <strain evidence="4">FP-91666</strain>
    </source>
</reference>
<dbReference type="GeneID" id="18800079"/>
<dbReference type="PROSITE" id="PS51205">
    <property type="entry name" value="VPS9"/>
    <property type="match status" value="1"/>
</dbReference>
<feature type="region of interest" description="Disordered" evidence="1">
    <location>
        <begin position="432"/>
        <end position="464"/>
    </location>
</feature>
<feature type="compositionally biased region" description="Acidic residues" evidence="1">
    <location>
        <begin position="912"/>
        <end position="938"/>
    </location>
</feature>
<dbReference type="eggNOG" id="KOG2319">
    <property type="taxonomic scope" value="Eukaryota"/>
</dbReference>
<evidence type="ECO:0000313" key="4">
    <source>
        <dbReference type="Proteomes" id="UP000053927"/>
    </source>
</evidence>
<feature type="region of interest" description="Disordered" evidence="1">
    <location>
        <begin position="872"/>
        <end position="891"/>
    </location>
</feature>
<dbReference type="Gene3D" id="1.20.1050.80">
    <property type="entry name" value="VPS9 domain"/>
    <property type="match status" value="2"/>
</dbReference>
<dbReference type="KEGG" id="shs:STEHIDRAFT_150619"/>
<feature type="compositionally biased region" description="Basic residues" evidence="1">
    <location>
        <begin position="957"/>
        <end position="968"/>
    </location>
</feature>
<feature type="compositionally biased region" description="Pro residues" evidence="1">
    <location>
        <begin position="660"/>
        <end position="675"/>
    </location>
</feature>
<organism evidence="3 4">
    <name type="scientific">Stereum hirsutum (strain FP-91666)</name>
    <name type="common">White-rot fungus</name>
    <dbReference type="NCBI Taxonomy" id="721885"/>
    <lineage>
        <taxon>Eukaryota</taxon>
        <taxon>Fungi</taxon>
        <taxon>Dikarya</taxon>
        <taxon>Basidiomycota</taxon>
        <taxon>Agaricomycotina</taxon>
        <taxon>Agaricomycetes</taxon>
        <taxon>Russulales</taxon>
        <taxon>Stereaceae</taxon>
        <taxon>Stereum</taxon>
    </lineage>
</organism>
<protein>
    <recommendedName>
        <fullName evidence="2">VPS9 domain-containing protein</fullName>
    </recommendedName>
</protein>
<evidence type="ECO:0000256" key="1">
    <source>
        <dbReference type="SAM" id="MobiDB-lite"/>
    </source>
</evidence>
<proteinExistence type="predicted"/>
<dbReference type="InterPro" id="IPR003123">
    <property type="entry name" value="VPS9"/>
</dbReference>
<dbReference type="OMA" id="VKSNPPH"/>
<dbReference type="GO" id="GO:0031267">
    <property type="term" value="F:small GTPase binding"/>
    <property type="evidence" value="ECO:0007669"/>
    <property type="project" value="TreeGrafter"/>
</dbReference>
<dbReference type="EMBL" id="JH687398">
    <property type="protein sequence ID" value="EIM80435.1"/>
    <property type="molecule type" value="Genomic_DNA"/>
</dbReference>
<feature type="region of interest" description="Disordered" evidence="1">
    <location>
        <begin position="582"/>
        <end position="687"/>
    </location>
</feature>
<feature type="region of interest" description="Disordered" evidence="1">
    <location>
        <begin position="1"/>
        <end position="104"/>
    </location>
</feature>
<feature type="compositionally biased region" description="Polar residues" evidence="1">
    <location>
        <begin position="391"/>
        <end position="403"/>
    </location>
</feature>
<dbReference type="PANTHER" id="PTHR23101">
    <property type="entry name" value="RAB GDP/GTP EXCHANGE FACTOR"/>
    <property type="match status" value="1"/>
</dbReference>
<feature type="compositionally biased region" description="Low complexity" evidence="1">
    <location>
        <begin position="305"/>
        <end position="318"/>
    </location>
</feature>
<feature type="domain" description="VPS9" evidence="2">
    <location>
        <begin position="498"/>
        <end position="754"/>
    </location>
</feature>
<accession>R7RZV5</accession>
<keyword evidence="4" id="KW-1185">Reference proteome</keyword>
<dbReference type="AlphaFoldDB" id="R7RZV5"/>
<dbReference type="RefSeq" id="XP_007310559.1">
    <property type="nucleotide sequence ID" value="XM_007310497.1"/>
</dbReference>
<feature type="compositionally biased region" description="Low complexity" evidence="1">
    <location>
        <begin position="82"/>
        <end position="100"/>
    </location>
</feature>
<dbReference type="InterPro" id="IPR045046">
    <property type="entry name" value="Vps9-like"/>
</dbReference>
<feature type="compositionally biased region" description="Polar residues" evidence="1">
    <location>
        <begin position="46"/>
        <end position="67"/>
    </location>
</feature>
<feature type="compositionally biased region" description="Basic and acidic residues" evidence="1">
    <location>
        <begin position="939"/>
        <end position="948"/>
    </location>
</feature>
<dbReference type="GO" id="GO:0005829">
    <property type="term" value="C:cytosol"/>
    <property type="evidence" value="ECO:0007669"/>
    <property type="project" value="TreeGrafter"/>
</dbReference>
<feature type="region of interest" description="Disordered" evidence="1">
    <location>
        <begin position="896"/>
        <end position="1003"/>
    </location>
</feature>
<dbReference type="GO" id="GO:0005085">
    <property type="term" value="F:guanyl-nucleotide exchange factor activity"/>
    <property type="evidence" value="ECO:0007669"/>
    <property type="project" value="InterPro"/>
</dbReference>
<feature type="region of interest" description="Disordered" evidence="1">
    <location>
        <begin position="389"/>
        <end position="412"/>
    </location>
</feature>
<dbReference type="InterPro" id="IPR037191">
    <property type="entry name" value="VPS9_dom_sf"/>
</dbReference>
<dbReference type="PANTHER" id="PTHR23101:SF25">
    <property type="entry name" value="GTPASE-ACTIVATING PROTEIN AND VPS9 DOMAIN-CONTAINING PROTEIN 1"/>
    <property type="match status" value="1"/>
</dbReference>
<feature type="compositionally biased region" description="Polar residues" evidence="1">
    <location>
        <begin position="16"/>
        <end position="33"/>
    </location>
</feature>
<name>R7RZV5_STEHR</name>